<reference evidence="2 3" key="1">
    <citation type="submission" date="2024-09" db="EMBL/GenBank/DDBJ databases">
        <authorList>
            <person name="Sun Q."/>
            <person name="Mori K."/>
        </authorList>
    </citation>
    <scope>NUCLEOTIDE SEQUENCE [LARGE SCALE GENOMIC DNA]</scope>
    <source>
        <strain evidence="2 3">CCM 7957</strain>
    </source>
</reference>
<evidence type="ECO:0000313" key="2">
    <source>
        <dbReference type="EMBL" id="MFC0313655.1"/>
    </source>
</evidence>
<sequence>MEPPATAPWWRQRSVAVLAGIVVAASLATVIAVAATGGGDSSESTSQATEQPSFPAVNSSLFPGVSQAEWEEAATTTCTRFKSQYRDRDISLNNIATYIRVSSREVIIRNRWHVQGGAMSVPPDELIGLEEALEEVTFEGPLAPCGQYSSQYRQAQSELDALTY</sequence>
<dbReference type="RefSeq" id="WP_382360233.1">
    <property type="nucleotide sequence ID" value="NZ_JBHLWV010000006.1"/>
</dbReference>
<evidence type="ECO:0000313" key="3">
    <source>
        <dbReference type="Proteomes" id="UP001589783"/>
    </source>
</evidence>
<name>A0ABV6H449_9ACTN</name>
<accession>A0ABV6H449</accession>
<evidence type="ECO:0000256" key="1">
    <source>
        <dbReference type="SAM" id="MobiDB-lite"/>
    </source>
</evidence>
<dbReference type="Proteomes" id="UP001589783">
    <property type="component" value="Unassembled WGS sequence"/>
</dbReference>
<protein>
    <submittedName>
        <fullName evidence="2">Uncharacterized protein</fullName>
    </submittedName>
</protein>
<feature type="region of interest" description="Disordered" evidence="1">
    <location>
        <begin position="38"/>
        <end position="58"/>
    </location>
</feature>
<proteinExistence type="predicted"/>
<keyword evidence="3" id="KW-1185">Reference proteome</keyword>
<organism evidence="2 3">
    <name type="scientific">Gordonia phosphorivorans</name>
    <dbReference type="NCBI Taxonomy" id="1056982"/>
    <lineage>
        <taxon>Bacteria</taxon>
        <taxon>Bacillati</taxon>
        <taxon>Actinomycetota</taxon>
        <taxon>Actinomycetes</taxon>
        <taxon>Mycobacteriales</taxon>
        <taxon>Gordoniaceae</taxon>
        <taxon>Gordonia</taxon>
    </lineage>
</organism>
<dbReference type="EMBL" id="JBHLWV010000006">
    <property type="protein sequence ID" value="MFC0313655.1"/>
    <property type="molecule type" value="Genomic_DNA"/>
</dbReference>
<feature type="compositionally biased region" description="Polar residues" evidence="1">
    <location>
        <begin position="41"/>
        <end position="58"/>
    </location>
</feature>
<comment type="caution">
    <text evidence="2">The sequence shown here is derived from an EMBL/GenBank/DDBJ whole genome shotgun (WGS) entry which is preliminary data.</text>
</comment>
<gene>
    <name evidence="2" type="ORF">ACFFJD_02150</name>
</gene>